<comment type="caution">
    <text evidence="3">The sequence shown here is derived from an EMBL/GenBank/DDBJ whole genome shotgun (WGS) entry which is preliminary data.</text>
</comment>
<organism evidence="3 4">
    <name type="scientific">Tothia fuscella</name>
    <dbReference type="NCBI Taxonomy" id="1048955"/>
    <lineage>
        <taxon>Eukaryota</taxon>
        <taxon>Fungi</taxon>
        <taxon>Dikarya</taxon>
        <taxon>Ascomycota</taxon>
        <taxon>Pezizomycotina</taxon>
        <taxon>Dothideomycetes</taxon>
        <taxon>Pleosporomycetidae</taxon>
        <taxon>Venturiales</taxon>
        <taxon>Cylindrosympodiaceae</taxon>
        <taxon>Tothia</taxon>
    </lineage>
</organism>
<dbReference type="AlphaFoldDB" id="A0A9P4NWA9"/>
<evidence type="ECO:0000313" key="3">
    <source>
        <dbReference type="EMBL" id="KAF2433509.1"/>
    </source>
</evidence>
<feature type="compositionally biased region" description="Low complexity" evidence="2">
    <location>
        <begin position="279"/>
        <end position="299"/>
    </location>
</feature>
<dbReference type="OrthoDB" id="5314201at2759"/>
<feature type="coiled-coil region" evidence="1">
    <location>
        <begin position="67"/>
        <end position="101"/>
    </location>
</feature>
<sequence>MDENSTQDNDFRTGFASLKTSTAAIEKHAKIIEAQREALLAFKPQEDTTNQPPSFSRQNEQESSRLIFELADLLHSTKAQLSEAEQQSNQAIQKLNSIATERLAADDQVLEALSGLAAQALRPQETSVNIETAEKWCQALASLREQEARARVEIIYHDELSRETQNDHSEMETSATENDMNELQEELQTLRSEIGSIVQMVIGHEIRDPLLRNIQSHENHSTQSRMEWSEYVTSTLEHLIAQLETISDQAVDLRSYTSAIHEFRPLISATETESYPQQSVSSSATNAASSPSENSSNKSKFLESRSATTVSAIPQVLRRLDQDQDLTASSPRSEVLQALGESTMESISKLRAQYSAAESATLENLEKSLGEKQRDVRGITQKIHANSDGSDEVILIDKALDAKLQGLNDSVDEIAMALEKTNMSLKDQPAVRSSVLKSRWLVNK</sequence>
<reference evidence="3" key="1">
    <citation type="journal article" date="2020" name="Stud. Mycol.">
        <title>101 Dothideomycetes genomes: a test case for predicting lifestyles and emergence of pathogens.</title>
        <authorList>
            <person name="Haridas S."/>
            <person name="Albert R."/>
            <person name="Binder M."/>
            <person name="Bloem J."/>
            <person name="Labutti K."/>
            <person name="Salamov A."/>
            <person name="Andreopoulos B."/>
            <person name="Baker S."/>
            <person name="Barry K."/>
            <person name="Bills G."/>
            <person name="Bluhm B."/>
            <person name="Cannon C."/>
            <person name="Castanera R."/>
            <person name="Culley D."/>
            <person name="Daum C."/>
            <person name="Ezra D."/>
            <person name="Gonzalez J."/>
            <person name="Henrissat B."/>
            <person name="Kuo A."/>
            <person name="Liang C."/>
            <person name="Lipzen A."/>
            <person name="Lutzoni F."/>
            <person name="Magnuson J."/>
            <person name="Mondo S."/>
            <person name="Nolan M."/>
            <person name="Ohm R."/>
            <person name="Pangilinan J."/>
            <person name="Park H.-J."/>
            <person name="Ramirez L."/>
            <person name="Alfaro M."/>
            <person name="Sun H."/>
            <person name="Tritt A."/>
            <person name="Yoshinaga Y."/>
            <person name="Zwiers L.-H."/>
            <person name="Turgeon B."/>
            <person name="Goodwin S."/>
            <person name="Spatafora J."/>
            <person name="Crous P."/>
            <person name="Grigoriev I."/>
        </authorList>
    </citation>
    <scope>NUCLEOTIDE SEQUENCE</scope>
    <source>
        <strain evidence="3">CBS 130266</strain>
    </source>
</reference>
<protein>
    <submittedName>
        <fullName evidence="3">Uncharacterized protein</fullName>
    </submittedName>
</protein>
<feature type="coiled-coil region" evidence="1">
    <location>
        <begin position="166"/>
        <end position="200"/>
    </location>
</feature>
<feature type="compositionally biased region" description="Polar residues" evidence="2">
    <location>
        <begin position="47"/>
        <end position="58"/>
    </location>
</feature>
<proteinExistence type="predicted"/>
<name>A0A9P4NWA9_9PEZI</name>
<evidence type="ECO:0000256" key="1">
    <source>
        <dbReference type="SAM" id="Coils"/>
    </source>
</evidence>
<feature type="region of interest" description="Disordered" evidence="2">
    <location>
        <begin position="274"/>
        <end position="306"/>
    </location>
</feature>
<dbReference type="Proteomes" id="UP000800235">
    <property type="component" value="Unassembled WGS sequence"/>
</dbReference>
<accession>A0A9P4NWA9</accession>
<feature type="region of interest" description="Disordered" evidence="2">
    <location>
        <begin position="43"/>
        <end position="62"/>
    </location>
</feature>
<evidence type="ECO:0000313" key="4">
    <source>
        <dbReference type="Proteomes" id="UP000800235"/>
    </source>
</evidence>
<keyword evidence="1" id="KW-0175">Coiled coil</keyword>
<keyword evidence="4" id="KW-1185">Reference proteome</keyword>
<dbReference type="EMBL" id="MU007020">
    <property type="protein sequence ID" value="KAF2433509.1"/>
    <property type="molecule type" value="Genomic_DNA"/>
</dbReference>
<gene>
    <name evidence="3" type="ORF">EJ08DRAFT_56715</name>
</gene>
<evidence type="ECO:0000256" key="2">
    <source>
        <dbReference type="SAM" id="MobiDB-lite"/>
    </source>
</evidence>